<feature type="transmembrane region" description="Helical" evidence="1">
    <location>
        <begin position="123"/>
        <end position="140"/>
    </location>
</feature>
<keyword evidence="1" id="KW-0812">Transmembrane</keyword>
<keyword evidence="1" id="KW-0472">Membrane</keyword>
<reference evidence="2" key="1">
    <citation type="submission" date="2023-04" db="EMBL/GenBank/DDBJ databases">
        <title>Phytophthora fragariaefolia NBRC 109709.</title>
        <authorList>
            <person name="Ichikawa N."/>
            <person name="Sato H."/>
            <person name="Tonouchi N."/>
        </authorList>
    </citation>
    <scope>NUCLEOTIDE SEQUENCE</scope>
    <source>
        <strain evidence="2">NBRC 109709</strain>
    </source>
</reference>
<sequence length="603" mass="67779">MNAVLPVSGVGAPATDYHHVKASNKRSSVTAQHRHAQSTLWIRQIFILWQMIAAGFSRLQVSHRGMYSIEKLQAFHAYCEKTSVPRALAVCVLTPIPSLLAIVCLECIPLSDPSLGWKANYMFWIRFYISGIIVLIGSTYQVTDMVDCVHISLLQSLRMGIVGMSIYVGTVIAIAYLWGFPVPFGIVLGIGPCFAVFVVVLIFTIGLKTFKANPSLGHELKLQFYVVATEAVIAVIYPAFSSLYLRASPNNRAGLVLLLPLIKLVTKNIVAWASSHVEECIPVVTVFSIEVFNALYVATCMQATKSTLATVVIIVFDVVSGMLAFHSLLRRTRALQEQHQRSQVFDSSGNKLTSEDLIPTVMTASRQLRTFKTKKGKHIRIRSPMKLGLGAEAERDLESLVGHHIAYLTHARQKRSHFGVKHIVGHRGSVSFFSSKNLRVVQPESHYKKPVELAFSDEGQRLELVESTLELLFHTEYHALVEYVECAVPLLFSVYLPILLLLPSHKYYPYTEDMEIGQLESMQKSLSVYIALEVASFVAMHVALKRKFMLSALYQLAFVLETHVVQLQSRMFVWIVFIPQFTLRHFGVDFTFQFAWLHKNESD</sequence>
<evidence type="ECO:0000256" key="1">
    <source>
        <dbReference type="SAM" id="Phobius"/>
    </source>
</evidence>
<dbReference type="Proteomes" id="UP001165121">
    <property type="component" value="Unassembled WGS sequence"/>
</dbReference>
<feature type="transmembrane region" description="Helical" evidence="1">
    <location>
        <begin position="222"/>
        <end position="240"/>
    </location>
</feature>
<name>A0A9W6Y4C3_9STRA</name>
<dbReference type="AlphaFoldDB" id="A0A9W6Y4C3"/>
<dbReference type="EMBL" id="BSXT01003237">
    <property type="protein sequence ID" value="GMF53093.1"/>
    <property type="molecule type" value="Genomic_DNA"/>
</dbReference>
<proteinExistence type="predicted"/>
<protein>
    <submittedName>
        <fullName evidence="2">Unnamed protein product</fullName>
    </submittedName>
</protein>
<dbReference type="OrthoDB" id="163585at2759"/>
<keyword evidence="1" id="KW-1133">Transmembrane helix</keyword>
<feature type="transmembrane region" description="Helical" evidence="1">
    <location>
        <begin position="310"/>
        <end position="329"/>
    </location>
</feature>
<evidence type="ECO:0000313" key="2">
    <source>
        <dbReference type="EMBL" id="GMF53093.1"/>
    </source>
</evidence>
<comment type="caution">
    <text evidence="2">The sequence shown here is derived from an EMBL/GenBank/DDBJ whole genome shotgun (WGS) entry which is preliminary data.</text>
</comment>
<evidence type="ECO:0000313" key="3">
    <source>
        <dbReference type="Proteomes" id="UP001165121"/>
    </source>
</evidence>
<keyword evidence="3" id="KW-1185">Reference proteome</keyword>
<gene>
    <name evidence="2" type="ORF">Pfra01_002185500</name>
</gene>
<feature type="transmembrane region" description="Helical" evidence="1">
    <location>
        <begin position="161"/>
        <end position="180"/>
    </location>
</feature>
<feature type="transmembrane region" description="Helical" evidence="1">
    <location>
        <begin position="186"/>
        <end position="210"/>
    </location>
</feature>
<organism evidence="2 3">
    <name type="scientific">Phytophthora fragariaefolia</name>
    <dbReference type="NCBI Taxonomy" id="1490495"/>
    <lineage>
        <taxon>Eukaryota</taxon>
        <taxon>Sar</taxon>
        <taxon>Stramenopiles</taxon>
        <taxon>Oomycota</taxon>
        <taxon>Peronosporomycetes</taxon>
        <taxon>Peronosporales</taxon>
        <taxon>Peronosporaceae</taxon>
        <taxon>Phytophthora</taxon>
    </lineage>
</organism>
<accession>A0A9W6Y4C3</accession>